<dbReference type="Pfam" id="PF00378">
    <property type="entry name" value="ECH_1"/>
    <property type="match status" value="1"/>
</dbReference>
<dbReference type="PANTHER" id="PTHR11941:SF54">
    <property type="entry name" value="ENOYL-COA HYDRATASE, MITOCHONDRIAL"/>
    <property type="match status" value="1"/>
</dbReference>
<evidence type="ECO:0000313" key="9">
    <source>
        <dbReference type="Proteomes" id="UP001206890"/>
    </source>
</evidence>
<dbReference type="SUPFAM" id="SSF52096">
    <property type="entry name" value="ClpP/crotonase"/>
    <property type="match status" value="1"/>
</dbReference>
<dbReference type="EMBL" id="JALXTC010000030">
    <property type="protein sequence ID" value="MCT2117711.1"/>
    <property type="molecule type" value="Genomic_DNA"/>
</dbReference>
<keyword evidence="4" id="KW-0456">Lyase</keyword>
<comment type="function">
    <text evidence="1">Could possibly oxidize fatty acids using specific components.</text>
</comment>
<accession>A0AAW5Q723</accession>
<sequence length="270" mass="28884">MTAAQPAVLREDRGPVTWLTLNRPDAMNALDPQLLDEFDSYVRAVGDDPSVRVVVITATGRAFCAGADLKAVLGTRGDLDPARLLDFEQRAQATFARLADLPKPTIAALNGVTMAGGLELALHCDLVVASSRARIGDGHTNYGLLPGAGGAARLPRVIGPTRAKYLAFTGELISAEQALTMGLVVEVLPPEDFRSRIESLSSAIAVRSPSALRLFKQTIDDGLNQPLQSALRLELLATAAHLHTGDVEEGLRAFTEKRAPRFTTSEENHD</sequence>
<dbReference type="PROSITE" id="PS00166">
    <property type="entry name" value="ENOYL_COA_HYDRATASE"/>
    <property type="match status" value="1"/>
</dbReference>
<dbReference type="Gene3D" id="1.10.12.10">
    <property type="entry name" value="Lyase 2-enoyl-coa Hydratase, Chain A, domain 2"/>
    <property type="match status" value="1"/>
</dbReference>
<dbReference type="CDD" id="cd06558">
    <property type="entry name" value="crotonase-like"/>
    <property type="match status" value="1"/>
</dbReference>
<evidence type="ECO:0000256" key="6">
    <source>
        <dbReference type="ARBA" id="ARBA00023717"/>
    </source>
</evidence>
<protein>
    <submittedName>
        <fullName evidence="8">Enoyl-CoA hydratase/isomerase family protein</fullName>
    </submittedName>
</protein>
<evidence type="ECO:0000256" key="4">
    <source>
        <dbReference type="ARBA" id="ARBA00023239"/>
    </source>
</evidence>
<comment type="similarity">
    <text evidence="2 7">Belongs to the enoyl-CoA hydratase/isomerase family.</text>
</comment>
<comment type="caution">
    <text evidence="8">The sequence shown here is derived from an EMBL/GenBank/DDBJ whole genome shotgun (WGS) entry which is preliminary data.</text>
</comment>
<dbReference type="GO" id="GO:0004300">
    <property type="term" value="F:enoyl-CoA hydratase activity"/>
    <property type="evidence" value="ECO:0007669"/>
    <property type="project" value="UniProtKB-EC"/>
</dbReference>
<evidence type="ECO:0000256" key="1">
    <source>
        <dbReference type="ARBA" id="ARBA00002994"/>
    </source>
</evidence>
<dbReference type="InterPro" id="IPR014748">
    <property type="entry name" value="Enoyl-CoA_hydra_C"/>
</dbReference>
<dbReference type="InterPro" id="IPR029045">
    <property type="entry name" value="ClpP/crotonase-like_dom_sf"/>
</dbReference>
<comment type="catalytic activity">
    <reaction evidence="5">
        <text>a (3S)-3-hydroxyacyl-CoA = a (2E)-enoyl-CoA + H2O</text>
        <dbReference type="Rhea" id="RHEA:16105"/>
        <dbReference type="ChEBI" id="CHEBI:15377"/>
        <dbReference type="ChEBI" id="CHEBI:57318"/>
        <dbReference type="ChEBI" id="CHEBI:58856"/>
        <dbReference type="EC" id="4.2.1.17"/>
    </reaction>
</comment>
<dbReference type="PANTHER" id="PTHR11941">
    <property type="entry name" value="ENOYL-COA HYDRATASE-RELATED"/>
    <property type="match status" value="1"/>
</dbReference>
<dbReference type="Proteomes" id="UP001206890">
    <property type="component" value="Unassembled WGS sequence"/>
</dbReference>
<gene>
    <name evidence="8" type="ORF">M3D93_08065</name>
</gene>
<dbReference type="InterPro" id="IPR001753">
    <property type="entry name" value="Enoyl-CoA_hydra/iso"/>
</dbReference>
<keyword evidence="3" id="KW-0443">Lipid metabolism</keyword>
<organism evidence="8 9">
    <name type="scientific">Dietzia cinnamea</name>
    <dbReference type="NCBI Taxonomy" id="321318"/>
    <lineage>
        <taxon>Bacteria</taxon>
        <taxon>Bacillati</taxon>
        <taxon>Actinomycetota</taxon>
        <taxon>Actinomycetes</taxon>
        <taxon>Mycobacteriales</taxon>
        <taxon>Dietziaceae</taxon>
        <taxon>Dietzia</taxon>
    </lineage>
</organism>
<dbReference type="AlphaFoldDB" id="A0AAW5Q723"/>
<proteinExistence type="inferred from homology"/>
<evidence type="ECO:0000256" key="2">
    <source>
        <dbReference type="ARBA" id="ARBA00005254"/>
    </source>
</evidence>
<dbReference type="Gene3D" id="3.90.226.10">
    <property type="entry name" value="2-enoyl-CoA Hydratase, Chain A, domain 1"/>
    <property type="match status" value="1"/>
</dbReference>
<evidence type="ECO:0000256" key="7">
    <source>
        <dbReference type="RuleBase" id="RU003707"/>
    </source>
</evidence>
<keyword evidence="3" id="KW-0276">Fatty acid metabolism</keyword>
<dbReference type="InterPro" id="IPR018376">
    <property type="entry name" value="Enoyl-CoA_hyd/isom_CS"/>
</dbReference>
<evidence type="ECO:0000256" key="3">
    <source>
        <dbReference type="ARBA" id="ARBA00022832"/>
    </source>
</evidence>
<dbReference type="GO" id="GO:0006635">
    <property type="term" value="P:fatty acid beta-oxidation"/>
    <property type="evidence" value="ECO:0007669"/>
    <property type="project" value="TreeGrafter"/>
</dbReference>
<dbReference type="RefSeq" id="WP_259852036.1">
    <property type="nucleotide sequence ID" value="NZ_JALXRO010000035.1"/>
</dbReference>
<evidence type="ECO:0000256" key="5">
    <source>
        <dbReference type="ARBA" id="ARBA00023709"/>
    </source>
</evidence>
<name>A0AAW5Q723_9ACTN</name>
<evidence type="ECO:0000313" key="8">
    <source>
        <dbReference type="EMBL" id="MCT2117711.1"/>
    </source>
</evidence>
<comment type="catalytic activity">
    <reaction evidence="6">
        <text>a 4-saturated-(3S)-3-hydroxyacyl-CoA = a (3E)-enoyl-CoA + H2O</text>
        <dbReference type="Rhea" id="RHEA:20724"/>
        <dbReference type="ChEBI" id="CHEBI:15377"/>
        <dbReference type="ChEBI" id="CHEBI:58521"/>
        <dbReference type="ChEBI" id="CHEBI:137480"/>
        <dbReference type="EC" id="4.2.1.17"/>
    </reaction>
</comment>
<reference evidence="8" key="1">
    <citation type="submission" date="2022-04" db="EMBL/GenBank/DDBJ databases">
        <title>Human microbiome associated bacterial genomes.</title>
        <authorList>
            <person name="Sandstrom S."/>
            <person name="Salamzade R."/>
            <person name="Kalan L.R."/>
        </authorList>
    </citation>
    <scope>NUCLEOTIDE SEQUENCE</scope>
    <source>
        <strain evidence="8">P3-SID1762</strain>
    </source>
</reference>